<dbReference type="EMBL" id="JAOPGA020001522">
    <property type="protein sequence ID" value="KAL0489160.1"/>
    <property type="molecule type" value="Genomic_DNA"/>
</dbReference>
<keyword evidence="2" id="KW-0378">Hydrolase</keyword>
<protein>
    <submittedName>
        <fullName evidence="2">ATP-dependent helicase</fullName>
    </submittedName>
</protein>
<comment type="caution">
    <text evidence="2">The sequence shown here is derived from an EMBL/GenBank/DDBJ whole genome shotgun (WGS) entry which is preliminary data.</text>
</comment>
<reference evidence="2 3" key="1">
    <citation type="submission" date="2024-03" db="EMBL/GenBank/DDBJ databases">
        <title>The Acrasis kona genome and developmental transcriptomes reveal deep origins of eukaryotic multicellular pathways.</title>
        <authorList>
            <person name="Sheikh S."/>
            <person name="Fu C.-J."/>
            <person name="Brown M.W."/>
            <person name="Baldauf S.L."/>
        </authorList>
    </citation>
    <scope>NUCLEOTIDE SEQUENCE [LARGE SCALE GENOMIC DNA]</scope>
    <source>
        <strain evidence="2 3">ATCC MYA-3509</strain>
    </source>
</reference>
<feature type="region of interest" description="Disordered" evidence="1">
    <location>
        <begin position="40"/>
        <end position="97"/>
    </location>
</feature>
<keyword evidence="2" id="KW-0067">ATP-binding</keyword>
<name>A0AAW2ZI70_9EUKA</name>
<dbReference type="Proteomes" id="UP001431209">
    <property type="component" value="Unassembled WGS sequence"/>
</dbReference>
<feature type="compositionally biased region" description="Basic and acidic residues" evidence="1">
    <location>
        <begin position="70"/>
        <end position="79"/>
    </location>
</feature>
<sequence>MHRVGRFVRGASPLVPHLLRSSNKVHILGNINKTIVRWQTTSTSPHKSENNEKIDTTENKPSDQIVVDTPNEKKEDSTKTEVVTTEPVTDANQEVPERELTPREKIIKLWKSLWYGILVLGATGYALFKYVDESLKSASTFSEKFQLEALHNRDVINLAAYALREGWPLLLKHARNANPSNEQSTSNASQLNSTLGDIHDANNLALLNPNFMQTMIHSFYFVAKIKDAPMGYRLNFKESKIDYYYPIVNMENYAISLLKITLVMNDELIKRNKAKPDQSFYSTQTLVNEVEEHLINNVVIDSVNILDPSPLIKEYGGDFFSSSIDPNKLQYAWDIEKDEFCLENARPDGTQPEPVLPLLTAGEIASPNMTPLMGYFMPYSLPKQILPK</sequence>
<feature type="compositionally biased region" description="Basic and acidic residues" evidence="1">
    <location>
        <begin position="46"/>
        <end position="61"/>
    </location>
</feature>
<evidence type="ECO:0000256" key="1">
    <source>
        <dbReference type="SAM" id="MobiDB-lite"/>
    </source>
</evidence>
<gene>
    <name evidence="2" type="ORF">AKO1_013855</name>
</gene>
<evidence type="ECO:0000313" key="3">
    <source>
        <dbReference type="Proteomes" id="UP001431209"/>
    </source>
</evidence>
<feature type="compositionally biased region" description="Low complexity" evidence="1">
    <location>
        <begin position="80"/>
        <end position="89"/>
    </location>
</feature>
<accession>A0AAW2ZI70</accession>
<dbReference type="AlphaFoldDB" id="A0AAW2ZI70"/>
<keyword evidence="3" id="KW-1185">Reference proteome</keyword>
<proteinExistence type="predicted"/>
<keyword evidence="2" id="KW-0547">Nucleotide-binding</keyword>
<organism evidence="2 3">
    <name type="scientific">Acrasis kona</name>
    <dbReference type="NCBI Taxonomy" id="1008807"/>
    <lineage>
        <taxon>Eukaryota</taxon>
        <taxon>Discoba</taxon>
        <taxon>Heterolobosea</taxon>
        <taxon>Tetramitia</taxon>
        <taxon>Eutetramitia</taxon>
        <taxon>Acrasidae</taxon>
        <taxon>Acrasis</taxon>
    </lineage>
</organism>
<dbReference type="GO" id="GO:0004386">
    <property type="term" value="F:helicase activity"/>
    <property type="evidence" value="ECO:0007669"/>
    <property type="project" value="UniProtKB-KW"/>
</dbReference>
<evidence type="ECO:0000313" key="2">
    <source>
        <dbReference type="EMBL" id="KAL0489160.1"/>
    </source>
</evidence>
<keyword evidence="2" id="KW-0347">Helicase</keyword>